<dbReference type="NCBIfam" id="TIGR01569">
    <property type="entry name" value="A_tha_TIGR01569"/>
    <property type="match status" value="1"/>
</dbReference>
<comment type="subunit">
    <text evidence="3 8">Homodimer and heterodimers.</text>
</comment>
<dbReference type="EMBL" id="GDJX01020673">
    <property type="protein sequence ID" value="JAT47263.1"/>
    <property type="molecule type" value="Transcribed_RNA"/>
</dbReference>
<keyword evidence="4 8" id="KW-1003">Cell membrane</keyword>
<organism evidence="10">
    <name type="scientific">Anthurium amnicola</name>
    <dbReference type="NCBI Taxonomy" id="1678845"/>
    <lineage>
        <taxon>Eukaryota</taxon>
        <taxon>Viridiplantae</taxon>
        <taxon>Streptophyta</taxon>
        <taxon>Embryophyta</taxon>
        <taxon>Tracheophyta</taxon>
        <taxon>Spermatophyta</taxon>
        <taxon>Magnoliopsida</taxon>
        <taxon>Liliopsida</taxon>
        <taxon>Araceae</taxon>
        <taxon>Pothoideae</taxon>
        <taxon>Potheae</taxon>
        <taxon>Anthurium</taxon>
    </lineage>
</organism>
<dbReference type="PANTHER" id="PTHR36488:SF8">
    <property type="entry name" value="CASP-LIKE PROTEIN 1U1"/>
    <property type="match status" value="1"/>
</dbReference>
<evidence type="ECO:0000256" key="3">
    <source>
        <dbReference type="ARBA" id="ARBA00011489"/>
    </source>
</evidence>
<feature type="non-terminal residue" evidence="10">
    <location>
        <position position="1"/>
    </location>
</feature>
<evidence type="ECO:0000256" key="2">
    <source>
        <dbReference type="ARBA" id="ARBA00007651"/>
    </source>
</evidence>
<evidence type="ECO:0000256" key="5">
    <source>
        <dbReference type="ARBA" id="ARBA00022692"/>
    </source>
</evidence>
<feature type="transmembrane region" description="Helical" evidence="8">
    <location>
        <begin position="188"/>
        <end position="215"/>
    </location>
</feature>
<evidence type="ECO:0000256" key="7">
    <source>
        <dbReference type="ARBA" id="ARBA00023136"/>
    </source>
</evidence>
<proteinExistence type="inferred from homology"/>
<gene>
    <name evidence="10" type="primary">MA4_106O17.52_3</name>
    <name evidence="10" type="ORF">g.47436</name>
</gene>
<keyword evidence="7 8" id="KW-0472">Membrane</keyword>
<evidence type="ECO:0000256" key="8">
    <source>
        <dbReference type="RuleBase" id="RU361233"/>
    </source>
</evidence>
<dbReference type="GO" id="GO:0005886">
    <property type="term" value="C:plasma membrane"/>
    <property type="evidence" value="ECO:0007669"/>
    <property type="project" value="UniProtKB-SubCell"/>
</dbReference>
<evidence type="ECO:0000256" key="6">
    <source>
        <dbReference type="ARBA" id="ARBA00022989"/>
    </source>
</evidence>
<feature type="transmembrane region" description="Helical" evidence="8">
    <location>
        <begin position="148"/>
        <end position="167"/>
    </location>
</feature>
<keyword evidence="5 8" id="KW-0812">Transmembrane</keyword>
<protein>
    <recommendedName>
        <fullName evidence="8">CASP-like protein</fullName>
    </recommendedName>
</protein>
<evidence type="ECO:0000259" key="9">
    <source>
        <dbReference type="Pfam" id="PF04535"/>
    </source>
</evidence>
<dbReference type="InterPro" id="IPR006702">
    <property type="entry name" value="CASP_dom"/>
</dbReference>
<accession>A0A1D1XXY0</accession>
<dbReference type="Pfam" id="PF04535">
    <property type="entry name" value="CASP_dom"/>
    <property type="match status" value="1"/>
</dbReference>
<feature type="transmembrane region" description="Helical" evidence="8">
    <location>
        <begin position="105"/>
        <end position="128"/>
    </location>
</feature>
<feature type="domain" description="Casparian strip membrane protein" evidence="9">
    <location>
        <begin position="55"/>
        <end position="201"/>
    </location>
</feature>
<dbReference type="InterPro" id="IPR006459">
    <property type="entry name" value="CASP/CASPL"/>
</dbReference>
<reference evidence="10" key="1">
    <citation type="submission" date="2015-07" db="EMBL/GenBank/DDBJ databases">
        <title>Transcriptome Assembly of Anthurium amnicola.</title>
        <authorList>
            <person name="Suzuki J."/>
        </authorList>
    </citation>
    <scope>NUCLEOTIDE SEQUENCE</scope>
</reference>
<evidence type="ECO:0000256" key="1">
    <source>
        <dbReference type="ARBA" id="ARBA00004651"/>
    </source>
</evidence>
<sequence length="219" mass="23282">CRLCILVPVLKQVSSIQIMSSVTSTDLRSQDASKKAMTEPGEDADAIPPPVNYFMADFALRLLLLATTLTALLVLLTSKQTLRLLVPFPPYSIPRTAKFTNSPAFIYLVVALAVGCLYSILTIVASVINRSSPSAKLLFLSVISDAVMAGALAAGTGTGGAVAYVGLRGNSHVMWDKVCNVFDKFCRHIGGAVAVTLVASLVLVALVALSSYSLYRRSR</sequence>
<keyword evidence="6 8" id="KW-1133">Transmembrane helix</keyword>
<dbReference type="AlphaFoldDB" id="A0A1D1XXY0"/>
<dbReference type="PANTHER" id="PTHR36488">
    <property type="entry name" value="CASP-LIKE PROTEIN 1U1"/>
    <property type="match status" value="1"/>
</dbReference>
<dbReference type="InterPro" id="IPR044173">
    <property type="entry name" value="CASPL"/>
</dbReference>
<name>A0A1D1XXY0_9ARAE</name>
<feature type="transmembrane region" description="Helical" evidence="8">
    <location>
        <begin position="58"/>
        <end position="76"/>
    </location>
</feature>
<comment type="similarity">
    <text evidence="2 8">Belongs to the Casparian strip membrane proteins (CASP) family.</text>
</comment>
<evidence type="ECO:0000313" key="10">
    <source>
        <dbReference type="EMBL" id="JAT47263.1"/>
    </source>
</evidence>
<evidence type="ECO:0000256" key="4">
    <source>
        <dbReference type="ARBA" id="ARBA00022475"/>
    </source>
</evidence>
<comment type="subcellular location">
    <subcellularLocation>
        <location evidence="1 8">Cell membrane</location>
        <topology evidence="1 8">Multi-pass membrane protein</topology>
    </subcellularLocation>
</comment>